<keyword evidence="13" id="KW-1185">Reference proteome</keyword>
<dbReference type="InterPro" id="IPR036322">
    <property type="entry name" value="WD40_repeat_dom_sf"/>
</dbReference>
<evidence type="ECO:0000256" key="1">
    <source>
        <dbReference type="ARBA" id="ARBA00004123"/>
    </source>
</evidence>
<dbReference type="SUPFAM" id="SSF50978">
    <property type="entry name" value="WD40 repeat-like"/>
    <property type="match status" value="1"/>
</dbReference>
<dbReference type="PANTHER" id="PTHR44111:SF1">
    <property type="entry name" value="ELONGATOR COMPLEX PROTEIN 2"/>
    <property type="match status" value="1"/>
</dbReference>
<feature type="repeat" description="WD" evidence="11">
    <location>
        <begin position="638"/>
        <end position="673"/>
    </location>
</feature>
<dbReference type="GO" id="GO:0005634">
    <property type="term" value="C:nucleus"/>
    <property type="evidence" value="ECO:0007669"/>
    <property type="project" value="UniProtKB-SubCell"/>
</dbReference>
<evidence type="ECO:0000313" key="13">
    <source>
        <dbReference type="Proteomes" id="UP001187531"/>
    </source>
</evidence>
<keyword evidence="8" id="KW-0819">tRNA processing</keyword>
<keyword evidence="7 11" id="KW-0853">WD repeat</keyword>
<comment type="caution">
    <text evidence="12">The sequence shown here is derived from an EMBL/GenBank/DDBJ whole genome shotgun (WGS) entry which is preliminary data.</text>
</comment>
<dbReference type="InterPro" id="IPR011047">
    <property type="entry name" value="Quinoprotein_ADH-like_sf"/>
</dbReference>
<sequence>MSFETAFISSACNRVPSCISWGPNNLLLYGACHSVAIYDPNAYSNQGAVVKTLVSHNGRVNSVRWAKKLTPTDFIKDEDLFVSAASDRKVVVWKKEEGGAYNFKPMTSLIGHAAIVNVAELMLLRNGQILVASADSDAAVILWSLSNTGEVISQLSLGQKPLALNMKFIPIQNQNFPLLAIGCDDFKIHIYTADGEPLKLLQLVGHEDWIRNIEATFDVDGNTVIATSAQDSLIRLWKIKEKKGEETSSKLKISENTFIFQGAAYVATTESVLGGHEGWVYGLDWHKNNAGKLRLLSASMDKTMIIWEEDENGIWADCVRVGEVGGNTLGFLGCTFSPDGCIILAHGFQGAFHMWRLDEISNQWLPRHSFGGHFDSVVDLAWDPKGVYVISCSTDQTTRLFAPCPTGKESYLYAPWYEIARPQVHGYDMACLALADRYKLISGADEKVARVFQAPEDFLLNFGRLCGIAEDSQKVKNAPRGASVPALGLSNKPVYDTDLGKEKLKPKSQSDMYYEPTFASEVMKEPPTEETLLQNTLWPEVQKLYGHGFELFSVASNHNGTILATACKATRSEHAGIILWNQETWNQIGVLQGHNLTITQICFSPSDEYLLSVSRDRTWVLHKKNGESFSFLCSSTKEFGHTRIIWAADWSIDSLYFVTGSRDKTVKVWGVSTDTVWKPISQGLELEESVTSVAFAPISGKYIIAVGLENGIICVYEWSQKAEVVWNRKFVMDSSTAHHSDVKRLRFSPLVREEDGMLILQLASAGADHFVRVYNVLIPLGDK</sequence>
<protein>
    <recommendedName>
        <fullName evidence="5">Elongator complex protein 2</fullName>
    </recommendedName>
</protein>
<dbReference type="FunFam" id="2.130.10.10:FF:000400">
    <property type="entry name" value="Elongator acetyltransferase complex subunit 2"/>
    <property type="match status" value="1"/>
</dbReference>
<dbReference type="InterPro" id="IPR001680">
    <property type="entry name" value="WD40_rpt"/>
</dbReference>
<dbReference type="PROSITE" id="PS50082">
    <property type="entry name" value="WD_REPEATS_2"/>
    <property type="match status" value="4"/>
</dbReference>
<dbReference type="GO" id="GO:0033588">
    <property type="term" value="C:elongator holoenzyme complex"/>
    <property type="evidence" value="ECO:0007669"/>
    <property type="project" value="InterPro"/>
</dbReference>
<dbReference type="AlphaFoldDB" id="A0AA88IF96"/>
<organism evidence="12 13">
    <name type="scientific">Artemia franciscana</name>
    <name type="common">Brine shrimp</name>
    <name type="synonym">Artemia sanfranciscana</name>
    <dbReference type="NCBI Taxonomy" id="6661"/>
    <lineage>
        <taxon>Eukaryota</taxon>
        <taxon>Metazoa</taxon>
        <taxon>Ecdysozoa</taxon>
        <taxon>Arthropoda</taxon>
        <taxon>Crustacea</taxon>
        <taxon>Branchiopoda</taxon>
        <taxon>Anostraca</taxon>
        <taxon>Artemiidae</taxon>
        <taxon>Artemia</taxon>
    </lineage>
</organism>
<dbReference type="SMART" id="SM00320">
    <property type="entry name" value="WD40"/>
    <property type="match status" value="12"/>
</dbReference>
<comment type="similarity">
    <text evidence="4">Belongs to the WD repeat ELP2 family.</text>
</comment>
<dbReference type="PROSITE" id="PS50294">
    <property type="entry name" value="WD_REPEATS_REGION"/>
    <property type="match status" value="1"/>
</dbReference>
<proteinExistence type="inferred from homology"/>
<evidence type="ECO:0000256" key="6">
    <source>
        <dbReference type="ARBA" id="ARBA00022490"/>
    </source>
</evidence>
<evidence type="ECO:0000256" key="10">
    <source>
        <dbReference type="ARBA" id="ARBA00023242"/>
    </source>
</evidence>
<dbReference type="Pfam" id="PF00400">
    <property type="entry name" value="WD40"/>
    <property type="match status" value="6"/>
</dbReference>
<evidence type="ECO:0000256" key="7">
    <source>
        <dbReference type="ARBA" id="ARBA00022574"/>
    </source>
</evidence>
<evidence type="ECO:0000256" key="3">
    <source>
        <dbReference type="ARBA" id="ARBA00005043"/>
    </source>
</evidence>
<dbReference type="InterPro" id="IPR037289">
    <property type="entry name" value="Elp2"/>
</dbReference>
<evidence type="ECO:0000256" key="11">
    <source>
        <dbReference type="PROSITE-ProRule" id="PRU00221"/>
    </source>
</evidence>
<dbReference type="GO" id="GO:0002098">
    <property type="term" value="P:tRNA wobble uridine modification"/>
    <property type="evidence" value="ECO:0007669"/>
    <property type="project" value="InterPro"/>
</dbReference>
<keyword evidence="9" id="KW-0677">Repeat</keyword>
<dbReference type="InterPro" id="IPR015943">
    <property type="entry name" value="WD40/YVTN_repeat-like_dom_sf"/>
</dbReference>
<dbReference type="Proteomes" id="UP001187531">
    <property type="component" value="Unassembled WGS sequence"/>
</dbReference>
<comment type="pathway">
    <text evidence="3">tRNA modification; 5-methoxycarbonylmethyl-2-thiouridine-tRNA biosynthesis.</text>
</comment>
<evidence type="ECO:0000256" key="8">
    <source>
        <dbReference type="ARBA" id="ARBA00022694"/>
    </source>
</evidence>
<dbReference type="PANTHER" id="PTHR44111">
    <property type="entry name" value="ELONGATOR COMPLEX PROTEIN 2"/>
    <property type="match status" value="1"/>
</dbReference>
<keyword evidence="6" id="KW-0963">Cytoplasm</keyword>
<dbReference type="EMBL" id="JAVRJZ010000007">
    <property type="protein sequence ID" value="KAK2720772.1"/>
    <property type="molecule type" value="Genomic_DNA"/>
</dbReference>
<feature type="repeat" description="WD" evidence="11">
    <location>
        <begin position="273"/>
        <end position="308"/>
    </location>
</feature>
<evidence type="ECO:0000256" key="5">
    <source>
        <dbReference type="ARBA" id="ARBA00020267"/>
    </source>
</evidence>
<feature type="repeat" description="WD" evidence="11">
    <location>
        <begin position="203"/>
        <end position="247"/>
    </location>
</feature>
<evidence type="ECO:0000256" key="9">
    <source>
        <dbReference type="ARBA" id="ARBA00022737"/>
    </source>
</evidence>
<comment type="subcellular location">
    <subcellularLocation>
        <location evidence="2">Cytoplasm</location>
    </subcellularLocation>
    <subcellularLocation>
        <location evidence="1">Nucleus</location>
    </subcellularLocation>
</comment>
<evidence type="ECO:0000256" key="4">
    <source>
        <dbReference type="ARBA" id="ARBA00005881"/>
    </source>
</evidence>
<dbReference type="GO" id="GO:0005737">
    <property type="term" value="C:cytoplasm"/>
    <property type="evidence" value="ECO:0007669"/>
    <property type="project" value="UniProtKB-SubCell"/>
</dbReference>
<reference evidence="12" key="1">
    <citation type="submission" date="2023-07" db="EMBL/GenBank/DDBJ databases">
        <title>Chromosome-level genome assembly of Artemia franciscana.</title>
        <authorList>
            <person name="Jo E."/>
        </authorList>
    </citation>
    <scope>NUCLEOTIDE SEQUENCE</scope>
    <source>
        <tissue evidence="12">Whole body</tissue>
    </source>
</reference>
<dbReference type="Gene3D" id="2.130.10.10">
    <property type="entry name" value="YVTN repeat-like/Quinoprotein amine dehydrogenase"/>
    <property type="match status" value="6"/>
</dbReference>
<evidence type="ECO:0000313" key="12">
    <source>
        <dbReference type="EMBL" id="KAK2720772.1"/>
    </source>
</evidence>
<feature type="repeat" description="WD" evidence="11">
    <location>
        <begin position="370"/>
        <end position="401"/>
    </location>
</feature>
<evidence type="ECO:0000256" key="2">
    <source>
        <dbReference type="ARBA" id="ARBA00004496"/>
    </source>
</evidence>
<keyword evidence="10" id="KW-0539">Nucleus</keyword>
<gene>
    <name evidence="12" type="ORF">QYM36_004598</name>
</gene>
<accession>A0AA88IF96</accession>
<name>A0AA88IF96_ARTSF</name>
<dbReference type="SUPFAM" id="SSF50998">
    <property type="entry name" value="Quinoprotein alcohol dehydrogenase-like"/>
    <property type="match status" value="1"/>
</dbReference>